<feature type="transmembrane region" description="Helical" evidence="7">
    <location>
        <begin position="85"/>
        <end position="103"/>
    </location>
</feature>
<keyword evidence="3 5" id="KW-0808">Transferase</keyword>
<dbReference type="FunFam" id="1.20.120.1760:FF:000016">
    <property type="entry name" value="ethanolaminephosphotransferase 1"/>
    <property type="match status" value="1"/>
</dbReference>
<evidence type="ECO:0000313" key="8">
    <source>
        <dbReference type="EMBL" id="JAC12059.1"/>
    </source>
</evidence>
<evidence type="ECO:0000256" key="3">
    <source>
        <dbReference type="ARBA" id="ARBA00022679"/>
    </source>
</evidence>
<dbReference type="InterPro" id="IPR014472">
    <property type="entry name" value="CHOPT"/>
</dbReference>
<name>A0A023EUD9_AEDAL</name>
<dbReference type="VEuPathDB" id="VectorBase:AALFPA_076751"/>
<dbReference type="InterPro" id="IPR043130">
    <property type="entry name" value="CDP-OH_PTrfase_TM_dom"/>
</dbReference>
<dbReference type="VEuPathDB" id="VectorBase:AALC636_009899"/>
<dbReference type="GO" id="GO:0005794">
    <property type="term" value="C:Golgi apparatus"/>
    <property type="evidence" value="ECO:0007669"/>
    <property type="project" value="TreeGrafter"/>
</dbReference>
<dbReference type="EMBL" id="GAPW01001539">
    <property type="protein sequence ID" value="JAC12059.1"/>
    <property type="molecule type" value="mRNA"/>
</dbReference>
<feature type="transmembrane region" description="Helical" evidence="7">
    <location>
        <begin position="288"/>
        <end position="307"/>
    </location>
</feature>
<keyword evidence="4 7" id="KW-0472">Membrane</keyword>
<dbReference type="AlphaFoldDB" id="A0A023EUD9"/>
<protein>
    <submittedName>
        <fullName evidence="8">Putative sn-12-diacylglycerol ethanolamine-and cholinephosphotransferase</fullName>
    </submittedName>
</protein>
<feature type="transmembrane region" description="Helical" evidence="7">
    <location>
        <begin position="52"/>
        <end position="73"/>
    </location>
</feature>
<organism evidence="8">
    <name type="scientific">Aedes albopictus</name>
    <name type="common">Asian tiger mosquito</name>
    <name type="synonym">Stegomyia albopicta</name>
    <dbReference type="NCBI Taxonomy" id="7160"/>
    <lineage>
        <taxon>Eukaryota</taxon>
        <taxon>Metazoa</taxon>
        <taxon>Ecdysozoa</taxon>
        <taxon>Arthropoda</taxon>
        <taxon>Hexapoda</taxon>
        <taxon>Insecta</taxon>
        <taxon>Pterygota</taxon>
        <taxon>Neoptera</taxon>
        <taxon>Endopterygota</taxon>
        <taxon>Diptera</taxon>
        <taxon>Nematocera</taxon>
        <taxon>Culicoidea</taxon>
        <taxon>Culicidae</taxon>
        <taxon>Culicinae</taxon>
        <taxon>Aedini</taxon>
        <taxon>Aedes</taxon>
        <taxon>Stegomyia</taxon>
    </lineage>
</organism>
<dbReference type="PANTHER" id="PTHR10414:SF36">
    <property type="entry name" value="GH11618P"/>
    <property type="match status" value="1"/>
</dbReference>
<evidence type="ECO:0000256" key="4">
    <source>
        <dbReference type="ARBA" id="ARBA00023136"/>
    </source>
</evidence>
<dbReference type="VEuPathDB" id="VectorBase:AALF002777"/>
<feature type="transmembrane region" description="Helical" evidence="7">
    <location>
        <begin position="319"/>
        <end position="345"/>
    </location>
</feature>
<dbReference type="GO" id="GO:0005789">
    <property type="term" value="C:endoplasmic reticulum membrane"/>
    <property type="evidence" value="ECO:0007669"/>
    <property type="project" value="TreeGrafter"/>
</dbReference>
<feature type="transmembrane region" description="Helical" evidence="7">
    <location>
        <begin position="182"/>
        <end position="201"/>
    </location>
</feature>
<dbReference type="PROSITE" id="PS00379">
    <property type="entry name" value="CDP_ALCOHOL_P_TRANSF"/>
    <property type="match status" value="1"/>
</dbReference>
<dbReference type="PIRSF" id="PIRSF015665">
    <property type="entry name" value="CHOPT"/>
    <property type="match status" value="1"/>
</dbReference>
<dbReference type="InterPro" id="IPR048254">
    <property type="entry name" value="CDP_ALCOHOL_P_TRANSF_CS"/>
</dbReference>
<comment type="similarity">
    <text evidence="2 5">Belongs to the CDP-alcohol phosphatidyltransferase class-I family.</text>
</comment>
<dbReference type="InterPro" id="IPR000462">
    <property type="entry name" value="CDP-OH_P_trans"/>
</dbReference>
<evidence type="ECO:0000256" key="1">
    <source>
        <dbReference type="ARBA" id="ARBA00004370"/>
    </source>
</evidence>
<dbReference type="Gene3D" id="1.20.120.1760">
    <property type="match status" value="1"/>
</dbReference>
<keyword evidence="7" id="KW-0812">Transmembrane</keyword>
<evidence type="ECO:0000256" key="5">
    <source>
        <dbReference type="RuleBase" id="RU003750"/>
    </source>
</evidence>
<comment type="subcellular location">
    <subcellularLocation>
        <location evidence="1">Membrane</location>
    </subcellularLocation>
</comment>
<evidence type="ECO:0000256" key="6">
    <source>
        <dbReference type="SAM" id="MobiDB-lite"/>
    </source>
</evidence>
<dbReference type="GO" id="GO:0004307">
    <property type="term" value="F:ethanolaminephosphotransferase activity"/>
    <property type="evidence" value="ECO:0007669"/>
    <property type="project" value="TreeGrafter"/>
</dbReference>
<reference evidence="8" key="1">
    <citation type="journal article" date="2014" name="PLoS Negl. Trop. Dis.">
        <title>Identification and characterization of seminal fluid proteins in the Asian tiger mosquito, Aedes albopictus.</title>
        <authorList>
            <person name="Boes K.E."/>
            <person name="Ribeiro J.M."/>
            <person name="Wong A."/>
            <person name="Harrington L.C."/>
            <person name="Wolfner M.F."/>
            <person name="Sirot L.K."/>
        </authorList>
    </citation>
    <scope>NUCLEOTIDE SEQUENCE</scope>
    <source>
        <tissue evidence="8">Reproductive organs</tissue>
    </source>
</reference>
<feature type="transmembrane region" description="Helical" evidence="7">
    <location>
        <begin position="351"/>
        <end position="371"/>
    </location>
</feature>
<keyword evidence="7" id="KW-1133">Transmembrane helix</keyword>
<proteinExistence type="evidence at transcript level"/>
<feature type="transmembrane region" description="Helical" evidence="7">
    <location>
        <begin position="260"/>
        <end position="276"/>
    </location>
</feature>
<evidence type="ECO:0000256" key="7">
    <source>
        <dbReference type="SAM" id="Phobius"/>
    </source>
</evidence>
<dbReference type="GO" id="GO:0006646">
    <property type="term" value="P:phosphatidylethanolamine biosynthetic process"/>
    <property type="evidence" value="ECO:0007669"/>
    <property type="project" value="TreeGrafter"/>
</dbReference>
<feature type="transmembrane region" description="Helical" evidence="7">
    <location>
        <begin position="221"/>
        <end position="240"/>
    </location>
</feature>
<feature type="region of interest" description="Disordered" evidence="6">
    <location>
        <begin position="394"/>
        <end position="433"/>
    </location>
</feature>
<dbReference type="PANTHER" id="PTHR10414">
    <property type="entry name" value="ETHANOLAMINEPHOSPHOTRANSFERASE"/>
    <property type="match status" value="1"/>
</dbReference>
<evidence type="ECO:0000256" key="2">
    <source>
        <dbReference type="ARBA" id="ARBA00010441"/>
    </source>
</evidence>
<accession>A0A023EUD9</accession>
<sequence length="433" mass="49062">MLGIKYLKEAHLKGFEKYKYSCVDNSILSVHVMHPFWNWLVQFFPRWIAPNLLTFTGFMLTVVNFFLIGYYDYGFTAATQTPNPIPGWVWIVAGINLFVAYTLDGIDGKQARRTGTSGPLGELFDHGVDSYSTLLIPVYVFSLFGIVDLPPIRMHFVMLNAYLNFYVPHVEKYITGVMFLPWGYDFLMWGVSLTMAATGIFGPEIWQVPIFGVRPCLYFEMALYVSGLLTSHPIIAYNIYKSYRDKTGKMRPFGEAFRPMVPLFFLAIVSTIWAFLSPNSIVTLEPRMFIVLSGTVFSNINCRLIVAQMTDTRADLWNGLLNLLTAAAIVCIFPYQMLGIPALWLEYERNILYALVLVVTVAHLHYGQGVVREMCSHFRIRCFKVSPKVYALDSSSNSSNSSSNGTNKNGSHPNHHHRNLAAENGLSGRKKRT</sequence>
<dbReference type="Pfam" id="PF01066">
    <property type="entry name" value="CDP-OH_P_transf"/>
    <property type="match status" value="1"/>
</dbReference>
<feature type="compositionally biased region" description="Low complexity" evidence="6">
    <location>
        <begin position="394"/>
        <end position="411"/>
    </location>
</feature>